<evidence type="ECO:0000313" key="1">
    <source>
        <dbReference type="EMBL" id="SMC72145.1"/>
    </source>
</evidence>
<dbReference type="AlphaFoldDB" id="A0A1W2FTM0"/>
<evidence type="ECO:0000313" key="3">
    <source>
        <dbReference type="Proteomes" id="UP000192840"/>
    </source>
</evidence>
<protein>
    <recommendedName>
        <fullName evidence="4">Homeodomain-like domain-containing protein</fullName>
    </recommendedName>
</protein>
<dbReference type="GO" id="GO:0006355">
    <property type="term" value="P:regulation of DNA-templated transcription"/>
    <property type="evidence" value="ECO:0007669"/>
    <property type="project" value="InterPro"/>
</dbReference>
<reference evidence="2" key="2">
    <citation type="submission" date="2017-04" db="EMBL/GenBank/DDBJ databases">
        <authorList>
            <person name="Afonso C.L."/>
            <person name="Miller P.J."/>
            <person name="Scott M.A."/>
            <person name="Spackman E."/>
            <person name="Goraichik I."/>
            <person name="Dimitrov K.M."/>
            <person name="Suarez D.L."/>
            <person name="Swayne D.E."/>
        </authorList>
    </citation>
    <scope>NUCLEOTIDE SEQUENCE [LARGE SCALE GENOMIC DNA]</scope>
    <source>
        <strain evidence="2">DSM 44073</strain>
    </source>
</reference>
<accession>A0A1W2FTM0</accession>
<dbReference type="OrthoDB" id="3542865at2"/>
<dbReference type="Proteomes" id="UP000192840">
    <property type="component" value="Unassembled WGS sequence"/>
</dbReference>
<name>A0A1W2FTM0_9PSEU</name>
<dbReference type="SUPFAM" id="SSF46894">
    <property type="entry name" value="C-terminal effector domain of the bipartite response regulators"/>
    <property type="match status" value="1"/>
</dbReference>
<dbReference type="GO" id="GO:0003677">
    <property type="term" value="F:DNA binding"/>
    <property type="evidence" value="ECO:0007669"/>
    <property type="project" value="InterPro"/>
</dbReference>
<feature type="non-terminal residue" evidence="2">
    <location>
        <position position="52"/>
    </location>
</feature>
<dbReference type="EMBL" id="FWYC01000024">
    <property type="protein sequence ID" value="SMD25062.1"/>
    <property type="molecule type" value="Genomic_DNA"/>
</dbReference>
<evidence type="ECO:0008006" key="4">
    <source>
        <dbReference type="Google" id="ProtNLM"/>
    </source>
</evidence>
<gene>
    <name evidence="1" type="ORF">SAMN05660733_01498</name>
    <name evidence="2" type="ORF">SAMN05660733_07966</name>
</gene>
<keyword evidence="3" id="KW-1185">Reference proteome</keyword>
<reference evidence="3" key="1">
    <citation type="submission" date="2017-04" db="EMBL/GenBank/DDBJ databases">
        <authorList>
            <person name="Varghese N."/>
            <person name="Submissions S."/>
        </authorList>
    </citation>
    <scope>NUCLEOTIDE SEQUENCE [LARGE SCALE GENOMIC DNA]</scope>
    <source>
        <strain evidence="3">DSM 44073</strain>
    </source>
</reference>
<evidence type="ECO:0000313" key="2">
    <source>
        <dbReference type="EMBL" id="SMD25062.1"/>
    </source>
</evidence>
<sequence length="52" mass="5535">MTDVTEILVHWYAGRSQSEVATSLGVDRKTIKKYVTPAIEAGITPGGPAMST</sequence>
<organism evidence="2 3">
    <name type="scientific">Lentzea albidocapillata</name>
    <dbReference type="NCBI Taxonomy" id="40571"/>
    <lineage>
        <taxon>Bacteria</taxon>
        <taxon>Bacillati</taxon>
        <taxon>Actinomycetota</taxon>
        <taxon>Actinomycetes</taxon>
        <taxon>Pseudonocardiales</taxon>
        <taxon>Pseudonocardiaceae</taxon>
        <taxon>Lentzea</taxon>
    </lineage>
</organism>
<proteinExistence type="predicted"/>
<dbReference type="EMBL" id="FWYC01000004">
    <property type="protein sequence ID" value="SMC72145.1"/>
    <property type="molecule type" value="Genomic_DNA"/>
</dbReference>
<dbReference type="InterPro" id="IPR016032">
    <property type="entry name" value="Sig_transdc_resp-reg_C-effctor"/>
</dbReference>